<dbReference type="EMBL" id="LWBO01000034">
    <property type="protein sequence ID" value="OQP43767.1"/>
    <property type="molecule type" value="Genomic_DNA"/>
</dbReference>
<evidence type="ECO:0000313" key="3">
    <source>
        <dbReference type="Proteomes" id="UP000192277"/>
    </source>
</evidence>
<evidence type="ECO:0000313" key="2">
    <source>
        <dbReference type="EMBL" id="OQP43767.1"/>
    </source>
</evidence>
<gene>
    <name evidence="2" type="ORF">A4D02_09800</name>
</gene>
<dbReference type="RefSeq" id="WP_014218746.1">
    <property type="nucleotide sequence ID" value="NZ_LWBO01000034.1"/>
</dbReference>
<evidence type="ECO:0000256" key="1">
    <source>
        <dbReference type="SAM" id="SignalP"/>
    </source>
</evidence>
<name>A0ABX3NR41_9BACT</name>
<keyword evidence="1" id="KW-0732">Signal</keyword>
<keyword evidence="3" id="KW-1185">Reference proteome</keyword>
<reference evidence="2 3" key="1">
    <citation type="submission" date="2016-04" db="EMBL/GenBank/DDBJ databases">
        <authorList>
            <person name="Chen L."/>
            <person name="Zhuang W."/>
            <person name="Wang G."/>
        </authorList>
    </citation>
    <scope>NUCLEOTIDE SEQUENCE [LARGE SCALE GENOMIC DNA]</scope>
    <source>
        <strain evidence="3">GR20</strain>
    </source>
</reference>
<feature type="chain" id="PRO_5047151445" evidence="1">
    <location>
        <begin position="24"/>
        <end position="223"/>
    </location>
</feature>
<sequence length="223" mass="24629">MKRKSFLLVLTLSILLSAAICEAQSSVQTTVTPCDSTLSAKLLNSERIEKKFGSYGIDVLYNTAQLRVSNLYDGKKITRTLAVVDYPETIDSSFAKEHQLIVAGGSIGNVFKSHGWIIEKKNIFLGELAPSADYKKLYALMGNIPPSKLSIWIYVFYIRKEGKSFPYATISEIYHPDYLSLANIKCIANVAGTELPVTKAASAELKKVTKLAALNFTPRPVEK</sequence>
<feature type="signal peptide" evidence="1">
    <location>
        <begin position="1"/>
        <end position="23"/>
    </location>
</feature>
<proteinExistence type="predicted"/>
<comment type="caution">
    <text evidence="2">The sequence shown here is derived from an EMBL/GenBank/DDBJ whole genome shotgun (WGS) entry which is preliminary data.</text>
</comment>
<dbReference type="Proteomes" id="UP000192277">
    <property type="component" value="Unassembled WGS sequence"/>
</dbReference>
<accession>A0ABX3NR41</accession>
<protein>
    <submittedName>
        <fullName evidence="2">Uncharacterized protein</fullName>
    </submittedName>
</protein>
<organism evidence="2 3">
    <name type="scientific">Niastella koreensis</name>
    <dbReference type="NCBI Taxonomy" id="354356"/>
    <lineage>
        <taxon>Bacteria</taxon>
        <taxon>Pseudomonadati</taxon>
        <taxon>Bacteroidota</taxon>
        <taxon>Chitinophagia</taxon>
        <taxon>Chitinophagales</taxon>
        <taxon>Chitinophagaceae</taxon>
        <taxon>Niastella</taxon>
    </lineage>
</organism>